<organism evidence="1 2">
    <name type="scientific">Archangium gephyra</name>
    <dbReference type="NCBI Taxonomy" id="48"/>
    <lineage>
        <taxon>Bacteria</taxon>
        <taxon>Pseudomonadati</taxon>
        <taxon>Myxococcota</taxon>
        <taxon>Myxococcia</taxon>
        <taxon>Myxococcales</taxon>
        <taxon>Cystobacterineae</taxon>
        <taxon>Archangiaceae</taxon>
        <taxon>Archangium</taxon>
    </lineage>
</organism>
<reference evidence="1 2" key="1">
    <citation type="submission" date="2017-08" db="EMBL/GenBank/DDBJ databases">
        <title>Infants hospitalized years apart are colonized by the same room-sourced microbial strains.</title>
        <authorList>
            <person name="Brooks B."/>
            <person name="Olm M.R."/>
            <person name="Firek B.A."/>
            <person name="Baker R."/>
            <person name="Thomas B.C."/>
            <person name="Morowitz M.J."/>
            <person name="Banfield J.F."/>
        </authorList>
    </citation>
    <scope>NUCLEOTIDE SEQUENCE [LARGE SCALE GENOMIC DNA]</scope>
    <source>
        <strain evidence="1">S2_003_000_R2_14</strain>
    </source>
</reference>
<proteinExistence type="predicted"/>
<sequence length="322" mass="34699">MRNALLALLLLGSADSPSFELPKSARKLFAYGRWGDTPAGFRVITLSHLADGCVGQARARPEFEAEARACVAHALKAAKQLPRSGDGLFESHLNLIYGAADQLGGCGEEAEHRRLSEALARRSLADPTRHVPSYLKLPFRWPADQTATLASLARFDAAHQGDTLTAPLEAWRDVMSRHLDPATGLPESEVTGKAPGAKYPRGCAQSFIARYLSEADPQLAKKWWDQYREHHFVRLGAMVGFREWPRGVERHGDIDSGPIVFGIGAAASAFAIAAAKAQGDSALAMQLEASASTALTLGAGGEQAEGLLPQAIRFQGRWQPVK</sequence>
<evidence type="ECO:0000313" key="1">
    <source>
        <dbReference type="EMBL" id="PZR07176.1"/>
    </source>
</evidence>
<evidence type="ECO:0000313" key="2">
    <source>
        <dbReference type="Proteomes" id="UP000249061"/>
    </source>
</evidence>
<protein>
    <submittedName>
        <fullName evidence="1">Uncharacterized protein</fullName>
    </submittedName>
</protein>
<dbReference type="EMBL" id="QFQP01000033">
    <property type="protein sequence ID" value="PZR07176.1"/>
    <property type="molecule type" value="Genomic_DNA"/>
</dbReference>
<dbReference type="Proteomes" id="UP000249061">
    <property type="component" value="Unassembled WGS sequence"/>
</dbReference>
<dbReference type="AlphaFoldDB" id="A0A2W5T4R3"/>
<name>A0A2W5T4R3_9BACT</name>
<comment type="caution">
    <text evidence="1">The sequence shown here is derived from an EMBL/GenBank/DDBJ whole genome shotgun (WGS) entry which is preliminary data.</text>
</comment>
<accession>A0A2W5T4R3</accession>
<gene>
    <name evidence="1" type="ORF">DI536_28370</name>
</gene>